<reference evidence="5" key="2">
    <citation type="submission" date="2021-09" db="EMBL/GenBank/DDBJ databases">
        <authorList>
            <person name="Jia N."/>
            <person name="Wang J."/>
            <person name="Shi W."/>
            <person name="Du L."/>
            <person name="Sun Y."/>
            <person name="Zhan W."/>
            <person name="Jiang J."/>
            <person name="Wang Q."/>
            <person name="Zhang B."/>
            <person name="Ji P."/>
            <person name="Sakyi L.B."/>
            <person name="Cui X."/>
            <person name="Yuan T."/>
            <person name="Jiang B."/>
            <person name="Yang W."/>
            <person name="Lam T.T.-Y."/>
            <person name="Chang Q."/>
            <person name="Ding S."/>
            <person name="Wang X."/>
            <person name="Zhu J."/>
            <person name="Ruan X."/>
            <person name="Zhao L."/>
            <person name="Wei J."/>
            <person name="Que T."/>
            <person name="Du C."/>
            <person name="Cheng J."/>
            <person name="Dai P."/>
            <person name="Han X."/>
            <person name="Huang E."/>
            <person name="Gao Y."/>
            <person name="Liu J."/>
            <person name="Shao H."/>
            <person name="Ye R."/>
            <person name="Li L."/>
            <person name="Wei W."/>
            <person name="Wang X."/>
            <person name="Wang C."/>
            <person name="Huo Q."/>
            <person name="Li W."/>
            <person name="Guo W."/>
            <person name="Chen H."/>
            <person name="Chen S."/>
            <person name="Zhou L."/>
            <person name="Zhou L."/>
            <person name="Ni X."/>
            <person name="Tian J."/>
            <person name="Zhou Y."/>
            <person name="Sheng Y."/>
            <person name="Liu T."/>
            <person name="Pan Y."/>
            <person name="Xia L."/>
            <person name="Li J."/>
            <person name="Zhao F."/>
            <person name="Cao W."/>
        </authorList>
    </citation>
    <scope>NUCLEOTIDE SEQUENCE</scope>
    <source>
        <strain evidence="5">Rmic-2018</strain>
        <tissue evidence="5">Larvae</tissue>
    </source>
</reference>
<proteinExistence type="inferred from homology"/>
<protein>
    <submittedName>
        <fullName evidence="5">Uncharacterized protein</fullName>
    </submittedName>
</protein>
<name>A0A9J6EAZ7_RHIMP</name>
<sequence length="210" mass="23095">MYTAMAASVAFQHIVMADLVPANIREVRKWVDAAPDAKDWTPFAKRLAVIEGHADVQCGAGDIIARTRNAICEVTLCDISKPDVLLGPAKKTQFDAVVACLCLDSGSVNQAAHEVAVANLTKLIKPGGVLVACGVHGKSQLHRLHENILVAKLQRRFHKEFLHQGGPHRGALEQRRRLTQHAALHQLRSHVRYSGTQAVRGKWYCGVKHR</sequence>
<dbReference type="Proteomes" id="UP000821866">
    <property type="component" value="Chromosome 3"/>
</dbReference>
<dbReference type="EMBL" id="JABSTU010000005">
    <property type="protein sequence ID" value="KAH8031502.1"/>
    <property type="molecule type" value="Genomic_DNA"/>
</dbReference>
<dbReference type="PANTHER" id="PTHR10867">
    <property type="entry name" value="NNMT/PNMT/TEMT FAMILY MEMBER"/>
    <property type="match status" value="1"/>
</dbReference>
<gene>
    <name evidence="5" type="ORF">HPB51_017775</name>
</gene>
<evidence type="ECO:0000313" key="6">
    <source>
        <dbReference type="Proteomes" id="UP000821866"/>
    </source>
</evidence>
<dbReference type="SUPFAM" id="SSF53335">
    <property type="entry name" value="S-adenosyl-L-methionine-dependent methyltransferases"/>
    <property type="match status" value="1"/>
</dbReference>
<dbReference type="AlphaFoldDB" id="A0A9J6EAZ7"/>
<dbReference type="VEuPathDB" id="VectorBase:LOC119163187"/>
<dbReference type="PROSITE" id="PS51681">
    <property type="entry name" value="SAM_MT_NNMT_PNMT_TEMT"/>
    <property type="match status" value="1"/>
</dbReference>
<evidence type="ECO:0000256" key="3">
    <source>
        <dbReference type="ARBA" id="ARBA00022679"/>
    </source>
</evidence>
<dbReference type="Gene3D" id="3.40.50.150">
    <property type="entry name" value="Vaccinia Virus protein VP39"/>
    <property type="match status" value="1"/>
</dbReference>
<organism evidence="5 6">
    <name type="scientific">Rhipicephalus microplus</name>
    <name type="common">Cattle tick</name>
    <name type="synonym">Boophilus microplus</name>
    <dbReference type="NCBI Taxonomy" id="6941"/>
    <lineage>
        <taxon>Eukaryota</taxon>
        <taxon>Metazoa</taxon>
        <taxon>Ecdysozoa</taxon>
        <taxon>Arthropoda</taxon>
        <taxon>Chelicerata</taxon>
        <taxon>Arachnida</taxon>
        <taxon>Acari</taxon>
        <taxon>Parasitiformes</taxon>
        <taxon>Ixodida</taxon>
        <taxon>Ixodoidea</taxon>
        <taxon>Ixodidae</taxon>
        <taxon>Rhipicephalinae</taxon>
        <taxon>Rhipicephalus</taxon>
        <taxon>Boophilus</taxon>
    </lineage>
</organism>
<dbReference type="PANTHER" id="PTHR10867:SF17">
    <property type="entry name" value="NICOTINAMIDE N-METHYLTRANSFERASE"/>
    <property type="match status" value="1"/>
</dbReference>
<evidence type="ECO:0000256" key="4">
    <source>
        <dbReference type="ARBA" id="ARBA00022691"/>
    </source>
</evidence>
<evidence type="ECO:0000256" key="2">
    <source>
        <dbReference type="ARBA" id="ARBA00022603"/>
    </source>
</evidence>
<keyword evidence="6" id="KW-1185">Reference proteome</keyword>
<dbReference type="InterPro" id="IPR000940">
    <property type="entry name" value="NNMT_TEMT_trans"/>
</dbReference>
<dbReference type="GO" id="GO:0008170">
    <property type="term" value="F:N-methyltransferase activity"/>
    <property type="evidence" value="ECO:0007669"/>
    <property type="project" value="TreeGrafter"/>
</dbReference>
<evidence type="ECO:0000256" key="1">
    <source>
        <dbReference type="ARBA" id="ARBA00007996"/>
    </source>
</evidence>
<comment type="caution">
    <text evidence="5">The sequence shown here is derived from an EMBL/GenBank/DDBJ whole genome shotgun (WGS) entry which is preliminary data.</text>
</comment>
<dbReference type="GO" id="GO:0032259">
    <property type="term" value="P:methylation"/>
    <property type="evidence" value="ECO:0007669"/>
    <property type="project" value="UniProtKB-KW"/>
</dbReference>
<reference evidence="5" key="1">
    <citation type="journal article" date="2020" name="Cell">
        <title>Large-Scale Comparative Analyses of Tick Genomes Elucidate Their Genetic Diversity and Vector Capacities.</title>
        <authorList>
            <consortium name="Tick Genome and Microbiome Consortium (TIGMIC)"/>
            <person name="Jia N."/>
            <person name="Wang J."/>
            <person name="Shi W."/>
            <person name="Du L."/>
            <person name="Sun Y."/>
            <person name="Zhan W."/>
            <person name="Jiang J.F."/>
            <person name="Wang Q."/>
            <person name="Zhang B."/>
            <person name="Ji P."/>
            <person name="Bell-Sakyi L."/>
            <person name="Cui X.M."/>
            <person name="Yuan T.T."/>
            <person name="Jiang B.G."/>
            <person name="Yang W.F."/>
            <person name="Lam T.T."/>
            <person name="Chang Q.C."/>
            <person name="Ding S.J."/>
            <person name="Wang X.J."/>
            <person name="Zhu J.G."/>
            <person name="Ruan X.D."/>
            <person name="Zhao L."/>
            <person name="Wei J.T."/>
            <person name="Ye R.Z."/>
            <person name="Que T.C."/>
            <person name="Du C.H."/>
            <person name="Zhou Y.H."/>
            <person name="Cheng J.X."/>
            <person name="Dai P.F."/>
            <person name="Guo W.B."/>
            <person name="Han X.H."/>
            <person name="Huang E.J."/>
            <person name="Li L.F."/>
            <person name="Wei W."/>
            <person name="Gao Y.C."/>
            <person name="Liu J.Z."/>
            <person name="Shao H.Z."/>
            <person name="Wang X."/>
            <person name="Wang C.C."/>
            <person name="Yang T.C."/>
            <person name="Huo Q.B."/>
            <person name="Li W."/>
            <person name="Chen H.Y."/>
            <person name="Chen S.E."/>
            <person name="Zhou L.G."/>
            <person name="Ni X.B."/>
            <person name="Tian J.H."/>
            <person name="Sheng Y."/>
            <person name="Liu T."/>
            <person name="Pan Y.S."/>
            <person name="Xia L.Y."/>
            <person name="Li J."/>
            <person name="Zhao F."/>
            <person name="Cao W.C."/>
        </authorList>
    </citation>
    <scope>NUCLEOTIDE SEQUENCE</scope>
    <source>
        <strain evidence="5">Rmic-2018</strain>
    </source>
</reference>
<dbReference type="InterPro" id="IPR029063">
    <property type="entry name" value="SAM-dependent_MTases_sf"/>
</dbReference>
<accession>A0A9J6EAZ7</accession>
<evidence type="ECO:0000313" key="5">
    <source>
        <dbReference type="EMBL" id="KAH8031502.1"/>
    </source>
</evidence>
<keyword evidence="2" id="KW-0489">Methyltransferase</keyword>
<comment type="similarity">
    <text evidence="1">Belongs to the class I-like SAM-binding methyltransferase superfamily. NNMT/PNMT/TEMT family.</text>
</comment>
<dbReference type="Pfam" id="PF01234">
    <property type="entry name" value="NNMT_PNMT_TEMT"/>
    <property type="match status" value="1"/>
</dbReference>
<keyword evidence="4" id="KW-0949">S-adenosyl-L-methionine</keyword>
<dbReference type="GO" id="GO:0005829">
    <property type="term" value="C:cytosol"/>
    <property type="evidence" value="ECO:0007669"/>
    <property type="project" value="TreeGrafter"/>
</dbReference>
<keyword evidence="3" id="KW-0808">Transferase</keyword>